<protein>
    <submittedName>
        <fullName evidence="1">Uncharacterized protein</fullName>
    </submittedName>
</protein>
<dbReference type="VEuPathDB" id="TrichDB:TRFO_08138"/>
<dbReference type="Proteomes" id="UP000179807">
    <property type="component" value="Unassembled WGS sequence"/>
</dbReference>
<keyword evidence="2" id="KW-1185">Reference proteome</keyword>
<dbReference type="EMBL" id="MLAK01000971">
    <property type="protein sequence ID" value="OHT00137.1"/>
    <property type="molecule type" value="Genomic_DNA"/>
</dbReference>
<organism evidence="1 2">
    <name type="scientific">Tritrichomonas foetus</name>
    <dbReference type="NCBI Taxonomy" id="1144522"/>
    <lineage>
        <taxon>Eukaryota</taxon>
        <taxon>Metamonada</taxon>
        <taxon>Parabasalia</taxon>
        <taxon>Tritrichomonadida</taxon>
        <taxon>Tritrichomonadidae</taxon>
        <taxon>Tritrichomonas</taxon>
    </lineage>
</organism>
<dbReference type="AlphaFoldDB" id="A0A1J4JLZ3"/>
<dbReference type="GeneID" id="94828815"/>
<dbReference type="OrthoDB" id="10649383at2759"/>
<proteinExistence type="predicted"/>
<sequence length="148" mass="17509">MCKLLNYPKDEDRKEDENYMLYDSKKLSKSENLCLCYLRIAFTNYCRCYTDFSLIKYCANHFTTNRALCLQIKLLACFPGENRQLNSFFSMTTSKKNLSIFHRFLLYQVYRLKTLRQSSASTGANERLLRLKNLTEQCIADVCGFWTH</sequence>
<evidence type="ECO:0000313" key="2">
    <source>
        <dbReference type="Proteomes" id="UP000179807"/>
    </source>
</evidence>
<evidence type="ECO:0000313" key="1">
    <source>
        <dbReference type="EMBL" id="OHT00137.1"/>
    </source>
</evidence>
<reference evidence="1" key="1">
    <citation type="submission" date="2016-10" db="EMBL/GenBank/DDBJ databases">
        <authorList>
            <person name="Benchimol M."/>
            <person name="Almeida L.G."/>
            <person name="Vasconcelos A.T."/>
            <person name="Perreira-Neves A."/>
            <person name="Rosa I.A."/>
            <person name="Tasca T."/>
            <person name="Bogo M.R."/>
            <person name="de Souza W."/>
        </authorList>
    </citation>
    <scope>NUCLEOTIDE SEQUENCE [LARGE SCALE GENOMIC DNA]</scope>
    <source>
        <strain evidence="1">K</strain>
    </source>
</reference>
<comment type="caution">
    <text evidence="1">The sequence shown here is derived from an EMBL/GenBank/DDBJ whole genome shotgun (WGS) entry which is preliminary data.</text>
</comment>
<gene>
    <name evidence="1" type="ORF">TRFO_08138</name>
</gene>
<accession>A0A1J4JLZ3</accession>
<name>A0A1J4JLZ3_9EUKA</name>
<dbReference type="RefSeq" id="XP_068353273.1">
    <property type="nucleotide sequence ID" value="XM_068494111.1"/>
</dbReference>